<dbReference type="SUPFAM" id="SSF54523">
    <property type="entry name" value="Pili subunits"/>
    <property type="match status" value="1"/>
</dbReference>
<dbReference type="PANTHER" id="PTHR30093:SF44">
    <property type="entry name" value="TYPE II SECRETION SYSTEM CORE PROTEIN G"/>
    <property type="match status" value="1"/>
</dbReference>
<evidence type="ECO:0000313" key="8">
    <source>
        <dbReference type="Proteomes" id="UP000298438"/>
    </source>
</evidence>
<dbReference type="InterPro" id="IPR012902">
    <property type="entry name" value="N_methyl_site"/>
</dbReference>
<comment type="caution">
    <text evidence="7">The sequence shown here is derived from an EMBL/GenBank/DDBJ whole genome shotgun (WGS) entry which is preliminary data.</text>
</comment>
<keyword evidence="2" id="KW-0488">Methylation</keyword>
<evidence type="ECO:0000256" key="6">
    <source>
        <dbReference type="SAM" id="Phobius"/>
    </source>
</evidence>
<dbReference type="AlphaFoldDB" id="A0A4Y9S758"/>
<comment type="subcellular location">
    <subcellularLocation>
        <location evidence="1">Membrane</location>
        <topology evidence="1">Single-pass membrane protein</topology>
    </subcellularLocation>
</comment>
<evidence type="ECO:0000256" key="3">
    <source>
        <dbReference type="ARBA" id="ARBA00022692"/>
    </source>
</evidence>
<dbReference type="PROSITE" id="PS00409">
    <property type="entry name" value="PROKAR_NTER_METHYL"/>
    <property type="match status" value="1"/>
</dbReference>
<sequence length="148" mass="14746">MNKQNFKGQQGGFTLIELIVVIVILGIMAATALPKFNDMSTDARIAKMQAAAGAMKSAAASAHAAFLIAGSPSTGAVTIEGASYTLTNGYPKATDIGAIAGLSSDDYQGVATGAVTPDTGHANCKVTYTAAAAGAAPTYTVALAKADC</sequence>
<evidence type="ECO:0000256" key="2">
    <source>
        <dbReference type="ARBA" id="ARBA00022481"/>
    </source>
</evidence>
<name>A0A4Y9S758_9BURK</name>
<organism evidence="7 8">
    <name type="scientific">Zemynaea arenosa</name>
    <dbReference type="NCBI Taxonomy" id="2561931"/>
    <lineage>
        <taxon>Bacteria</taxon>
        <taxon>Pseudomonadati</taxon>
        <taxon>Pseudomonadota</taxon>
        <taxon>Betaproteobacteria</taxon>
        <taxon>Burkholderiales</taxon>
        <taxon>Oxalobacteraceae</taxon>
        <taxon>Telluria group</taxon>
        <taxon>Zemynaea</taxon>
    </lineage>
</organism>
<protein>
    <submittedName>
        <fullName evidence="7">Type II secretion system protein</fullName>
    </submittedName>
</protein>
<dbReference type="Pfam" id="PF07963">
    <property type="entry name" value="N_methyl"/>
    <property type="match status" value="1"/>
</dbReference>
<evidence type="ECO:0000256" key="4">
    <source>
        <dbReference type="ARBA" id="ARBA00022989"/>
    </source>
</evidence>
<evidence type="ECO:0000313" key="7">
    <source>
        <dbReference type="EMBL" id="TFW17322.1"/>
    </source>
</evidence>
<dbReference type="PANTHER" id="PTHR30093">
    <property type="entry name" value="GENERAL SECRETION PATHWAY PROTEIN G"/>
    <property type="match status" value="1"/>
</dbReference>
<dbReference type="GO" id="GO:0016020">
    <property type="term" value="C:membrane"/>
    <property type="evidence" value="ECO:0007669"/>
    <property type="project" value="UniProtKB-SubCell"/>
</dbReference>
<keyword evidence="4 6" id="KW-1133">Transmembrane helix</keyword>
<feature type="transmembrane region" description="Helical" evidence="6">
    <location>
        <begin position="12"/>
        <end position="33"/>
    </location>
</feature>
<proteinExistence type="predicted"/>
<dbReference type="RefSeq" id="WP_135207992.1">
    <property type="nucleotide sequence ID" value="NZ_SPVF01000187.1"/>
</dbReference>
<accession>A0A4Y9S758</accession>
<dbReference type="Proteomes" id="UP000298438">
    <property type="component" value="Unassembled WGS sequence"/>
</dbReference>
<keyword evidence="8" id="KW-1185">Reference proteome</keyword>
<keyword evidence="5 6" id="KW-0472">Membrane</keyword>
<dbReference type="NCBIfam" id="TIGR02532">
    <property type="entry name" value="IV_pilin_GFxxxE"/>
    <property type="match status" value="1"/>
</dbReference>
<evidence type="ECO:0000256" key="1">
    <source>
        <dbReference type="ARBA" id="ARBA00004167"/>
    </source>
</evidence>
<keyword evidence="3 6" id="KW-0812">Transmembrane</keyword>
<dbReference type="EMBL" id="SPVF01000187">
    <property type="protein sequence ID" value="TFW17322.1"/>
    <property type="molecule type" value="Genomic_DNA"/>
</dbReference>
<dbReference type="InterPro" id="IPR045584">
    <property type="entry name" value="Pilin-like"/>
</dbReference>
<evidence type="ECO:0000256" key="5">
    <source>
        <dbReference type="ARBA" id="ARBA00023136"/>
    </source>
</evidence>
<gene>
    <name evidence="7" type="ORF">E4L96_14785</name>
</gene>
<reference evidence="7 8" key="1">
    <citation type="submission" date="2019-03" db="EMBL/GenBank/DDBJ databases">
        <title>Draft Genome Sequence of Massilia arenosa sp. nov., a Novel Massilia Species Isolated from a Sandy-loam Maize Soil.</title>
        <authorList>
            <person name="Raths R."/>
            <person name="Peta V."/>
            <person name="Bucking H."/>
        </authorList>
    </citation>
    <scope>NUCLEOTIDE SEQUENCE [LARGE SCALE GENOMIC DNA]</scope>
    <source>
        <strain evidence="7 8">MC02</strain>
    </source>
</reference>
<dbReference type="Gene3D" id="3.30.700.10">
    <property type="entry name" value="Glycoprotein, Type 4 Pilin"/>
    <property type="match status" value="1"/>
</dbReference>